<dbReference type="Proteomes" id="UP000007812">
    <property type="component" value="Chromosome"/>
</dbReference>
<proteinExistence type="predicted"/>
<reference evidence="1 2" key="1">
    <citation type="journal article" date="2011" name="J. Bacteriol.">
        <title>Complete genome sequence of Metallosphaera cuprina, a metal sulfide-oxidizing archaeon from a hot spring.</title>
        <authorList>
            <person name="Liu L.J."/>
            <person name="You X.Y."/>
            <person name="Zheng H."/>
            <person name="Wang S."/>
            <person name="Jiang C.Y."/>
            <person name="Liu S.J."/>
        </authorList>
    </citation>
    <scope>NUCLEOTIDE SEQUENCE [LARGE SCALE GENOMIC DNA]</scope>
    <source>
        <strain evidence="1 2">Ar-4</strain>
    </source>
</reference>
<evidence type="ECO:0000313" key="2">
    <source>
        <dbReference type="Proteomes" id="UP000007812"/>
    </source>
</evidence>
<evidence type="ECO:0000313" key="1">
    <source>
        <dbReference type="EMBL" id="AEB94935.1"/>
    </source>
</evidence>
<dbReference type="STRING" id="1006006.Mcup_0830"/>
<protein>
    <submittedName>
        <fullName evidence="1">Uncharacterized protein</fullName>
    </submittedName>
</protein>
<dbReference type="AlphaFoldDB" id="F4G287"/>
<keyword evidence="2" id="KW-1185">Reference proteome</keyword>
<dbReference type="PATRIC" id="fig|1006006.8.peg.828"/>
<organism evidence="1 2">
    <name type="scientific">Metallosphaera cuprina (strain Ar-4)</name>
    <dbReference type="NCBI Taxonomy" id="1006006"/>
    <lineage>
        <taxon>Archaea</taxon>
        <taxon>Thermoproteota</taxon>
        <taxon>Thermoprotei</taxon>
        <taxon>Sulfolobales</taxon>
        <taxon>Sulfolobaceae</taxon>
        <taxon>Metallosphaera</taxon>
    </lineage>
</organism>
<dbReference type="EMBL" id="CP002656">
    <property type="protein sequence ID" value="AEB94935.1"/>
    <property type="molecule type" value="Genomic_DNA"/>
</dbReference>
<accession>F4G287</accession>
<name>F4G287_METCR</name>
<gene>
    <name evidence="1" type="ordered locus">Mcup_0830</name>
</gene>
<sequence length="157" mass="18678">MNCIEEVKKAFFLSWIGDKDYAERIKRECQGELKEPELKERIREVSELSRSEWEIPSLLRENGINTGDLLRGSILELLERIARTSERREIEEIDGVRYSVTDLELMKIVRGYCERCYGYQVHFFQSGFAIRYEKLIYMETRGDPKEDMRNIIKSLEI</sequence>
<dbReference type="OrthoDB" id="34533at2157"/>
<dbReference type="eggNOG" id="arCOG05948">
    <property type="taxonomic scope" value="Archaea"/>
</dbReference>
<dbReference type="KEGG" id="mcn:Mcup_0830"/>
<dbReference type="HOGENOM" id="CLU_1567236_0_0_2"/>